<organism evidence="1 2">
    <name type="scientific">Halalkalibacter wakoensis JCM 9140</name>
    <dbReference type="NCBI Taxonomy" id="1236970"/>
    <lineage>
        <taxon>Bacteria</taxon>
        <taxon>Bacillati</taxon>
        <taxon>Bacillota</taxon>
        <taxon>Bacilli</taxon>
        <taxon>Bacillales</taxon>
        <taxon>Bacillaceae</taxon>
        <taxon>Halalkalibacter</taxon>
    </lineage>
</organism>
<reference evidence="1" key="1">
    <citation type="journal article" date="2014" name="Genome Announc.">
        <title>Draft Genome Sequences of Three Alkaliphilic Bacillus Strains, Bacillus wakoensis JCM 9140T, Bacillus akibai JCM 9157T, and Bacillus hemicellulosilyticus JCM 9152T.</title>
        <authorList>
            <person name="Yuki M."/>
            <person name="Oshima K."/>
            <person name="Suda W."/>
            <person name="Oshida Y."/>
            <person name="Kitamura K."/>
            <person name="Iida T."/>
            <person name="Hattori M."/>
            <person name="Ohkuma M."/>
        </authorList>
    </citation>
    <scope>NUCLEOTIDE SEQUENCE [LARGE SCALE GENOMIC DNA]</scope>
    <source>
        <strain evidence="1">JCM 9140</strain>
    </source>
</reference>
<proteinExistence type="predicted"/>
<dbReference type="EMBL" id="BAUT01000052">
    <property type="protein sequence ID" value="GAE27482.1"/>
    <property type="molecule type" value="Genomic_DNA"/>
</dbReference>
<comment type="caution">
    <text evidence="1">The sequence shown here is derived from an EMBL/GenBank/DDBJ whole genome shotgun (WGS) entry which is preliminary data.</text>
</comment>
<evidence type="ECO:0000313" key="2">
    <source>
        <dbReference type="Proteomes" id="UP000018890"/>
    </source>
</evidence>
<protein>
    <submittedName>
        <fullName evidence="1">Uncharacterized protein</fullName>
    </submittedName>
</protein>
<sequence length="338" mass="40455">MSRWREELMKKFTNQSYSLFLVNDPDLLLDDEVILQQFQDQQFEVVRFENSILIRYLFETEFLNKIKKAHKVILFSNDADHLVFPFDYMQNGLFFEISIRELFPKFSAPIVRLIDKEDFDALYAAHTQYQGSSSNRETIEYVVNQVYKLSYNLIESEADFYKMLLEIHYDKKELPLIIQHFLVERLLNKPSLKNVPVQEMIMNKSFFYRYIEEQWKILIKNLSHFQNDVVIEETALYHTHPFSNSDVRRLINDLFIEGFLQKVHFNSTLKLPKWMENGIDKNDQLDKKKCDDLNKKITDALDAADRYKDWIKIMELTGEYSLDVHGSKDEEEFNRYVG</sequence>
<name>W4Q675_9BACI</name>
<gene>
    <name evidence="1" type="ORF">JCM9140_3630</name>
</gene>
<dbReference type="RefSeq" id="WP_034748805.1">
    <property type="nucleotide sequence ID" value="NZ_BAUT01000052.1"/>
</dbReference>
<dbReference type="AlphaFoldDB" id="W4Q675"/>
<keyword evidence="2" id="KW-1185">Reference proteome</keyword>
<dbReference type="STRING" id="1236970.JCM9140_3630"/>
<accession>W4Q675</accession>
<evidence type="ECO:0000313" key="1">
    <source>
        <dbReference type="EMBL" id="GAE27482.1"/>
    </source>
</evidence>
<dbReference type="Proteomes" id="UP000018890">
    <property type="component" value="Unassembled WGS sequence"/>
</dbReference>